<dbReference type="CDD" id="cd04385">
    <property type="entry name" value="RhoGAP_ARAP"/>
    <property type="match status" value="1"/>
</dbReference>
<keyword evidence="3" id="KW-0963">Cytoplasm</keyword>
<dbReference type="Gene3D" id="1.10.555.10">
    <property type="entry name" value="Rho GTPase activation protein"/>
    <property type="match status" value="1"/>
</dbReference>
<dbReference type="InterPro" id="IPR037858">
    <property type="entry name" value="RhoGAP_ARAP"/>
</dbReference>
<dbReference type="Gene3D" id="2.30.29.30">
    <property type="entry name" value="Pleckstrin-homology domain (PH domain)/Phosphotyrosine-binding domain (PTB)"/>
    <property type="match status" value="3"/>
</dbReference>
<keyword evidence="5" id="KW-0677">Repeat</keyword>
<dbReference type="Pfam" id="PF00788">
    <property type="entry name" value="RA"/>
    <property type="match status" value="1"/>
</dbReference>
<evidence type="ECO:0000313" key="12">
    <source>
        <dbReference type="EMBL" id="POI26534.1"/>
    </source>
</evidence>
<protein>
    <recommendedName>
        <fullName evidence="14">Arf-GAP with Rho-GAP domain, ANK repeat and PH domain-containing protein 3</fullName>
    </recommendedName>
</protein>
<feature type="region of interest" description="Disordered" evidence="7">
    <location>
        <begin position="1067"/>
        <end position="1123"/>
    </location>
</feature>
<dbReference type="SUPFAM" id="SSF54236">
    <property type="entry name" value="Ubiquitin-like"/>
    <property type="match status" value="1"/>
</dbReference>
<dbReference type="SUPFAM" id="SSF48350">
    <property type="entry name" value="GTPase activation domain, GAP"/>
    <property type="match status" value="1"/>
</dbReference>
<dbReference type="PRINTS" id="PR00405">
    <property type="entry name" value="REVINTRACTNG"/>
</dbReference>
<feature type="compositionally biased region" description="Polar residues" evidence="7">
    <location>
        <begin position="1068"/>
        <end position="1089"/>
    </location>
</feature>
<feature type="domain" description="Arf-GAP" evidence="9">
    <location>
        <begin position="6"/>
        <end position="167"/>
    </location>
</feature>
<evidence type="ECO:0000256" key="5">
    <source>
        <dbReference type="ARBA" id="ARBA00022737"/>
    </source>
</evidence>
<dbReference type="AlphaFoldDB" id="A0A2P4SQZ6"/>
<keyword evidence="6" id="KW-0863">Zinc-finger</keyword>
<dbReference type="OrthoDB" id="29546at2759"/>
<dbReference type="Pfam" id="PF01412">
    <property type="entry name" value="ArfGap"/>
    <property type="match status" value="2"/>
</dbReference>
<dbReference type="InterPro" id="IPR052227">
    <property type="entry name" value="Arf-Rho-GAP_ANK-PH_domain"/>
</dbReference>
<dbReference type="InterPro" id="IPR008936">
    <property type="entry name" value="Rho_GTPase_activation_prot"/>
</dbReference>
<feature type="domain" description="PH" evidence="8">
    <location>
        <begin position="365"/>
        <end position="463"/>
    </location>
</feature>
<dbReference type="GO" id="GO:0008270">
    <property type="term" value="F:zinc ion binding"/>
    <property type="evidence" value="ECO:0007669"/>
    <property type="project" value="UniProtKB-KW"/>
</dbReference>
<dbReference type="Pfam" id="PF00620">
    <property type="entry name" value="RhoGAP"/>
    <property type="match status" value="1"/>
</dbReference>
<dbReference type="SMART" id="SM00105">
    <property type="entry name" value="ArfGap"/>
    <property type="match status" value="1"/>
</dbReference>
<gene>
    <name evidence="12" type="ORF">CIB84_009716</name>
</gene>
<keyword evidence="4" id="KW-0597">Phosphoprotein</keyword>
<dbReference type="SUPFAM" id="SSF57863">
    <property type="entry name" value="ArfGap/RecO-like zinc finger"/>
    <property type="match status" value="2"/>
</dbReference>
<evidence type="ECO:0000256" key="6">
    <source>
        <dbReference type="PROSITE-ProRule" id="PRU00288"/>
    </source>
</evidence>
<evidence type="ECO:0000256" key="3">
    <source>
        <dbReference type="ARBA" id="ARBA00022490"/>
    </source>
</evidence>
<dbReference type="GO" id="GO:0005547">
    <property type="term" value="F:phosphatidylinositol-3,4,5-trisphosphate binding"/>
    <property type="evidence" value="ECO:0007669"/>
    <property type="project" value="InterPro"/>
</dbReference>
<dbReference type="SUPFAM" id="SSF50729">
    <property type="entry name" value="PH domain-like"/>
    <property type="match status" value="3"/>
</dbReference>
<comment type="subcellular location">
    <subcellularLocation>
        <location evidence="1">Cytoplasm</location>
    </subcellularLocation>
</comment>
<dbReference type="InterPro" id="IPR037278">
    <property type="entry name" value="ARFGAP/RecO"/>
</dbReference>
<evidence type="ECO:0000256" key="2">
    <source>
        <dbReference type="ARBA" id="ARBA00022468"/>
    </source>
</evidence>
<organism evidence="12 13">
    <name type="scientific">Bambusicola thoracicus</name>
    <name type="common">Chinese bamboo-partridge</name>
    <name type="synonym">Perdix thoracica</name>
    <dbReference type="NCBI Taxonomy" id="9083"/>
    <lineage>
        <taxon>Eukaryota</taxon>
        <taxon>Metazoa</taxon>
        <taxon>Chordata</taxon>
        <taxon>Craniata</taxon>
        <taxon>Vertebrata</taxon>
        <taxon>Euteleostomi</taxon>
        <taxon>Archelosauria</taxon>
        <taxon>Archosauria</taxon>
        <taxon>Dinosauria</taxon>
        <taxon>Saurischia</taxon>
        <taxon>Theropoda</taxon>
        <taxon>Coelurosauria</taxon>
        <taxon>Aves</taxon>
        <taxon>Neognathae</taxon>
        <taxon>Galloanserae</taxon>
        <taxon>Galliformes</taxon>
        <taxon>Phasianidae</taxon>
        <taxon>Perdicinae</taxon>
        <taxon>Bambusicola</taxon>
    </lineage>
</organism>
<proteinExistence type="predicted"/>
<dbReference type="InterPro" id="IPR000159">
    <property type="entry name" value="RA_dom"/>
</dbReference>
<dbReference type="GO" id="GO:0005096">
    <property type="term" value="F:GTPase activator activity"/>
    <property type="evidence" value="ECO:0007669"/>
    <property type="project" value="UniProtKB-KW"/>
</dbReference>
<keyword evidence="6" id="KW-0479">Metal-binding</keyword>
<dbReference type="PROSITE" id="PS50238">
    <property type="entry name" value="RHOGAP"/>
    <property type="match status" value="1"/>
</dbReference>
<feature type="domain" description="PH" evidence="8">
    <location>
        <begin position="784"/>
        <end position="886"/>
    </location>
</feature>
<name>A0A2P4SQZ6_BAMTH</name>
<dbReference type="EMBL" id="PPHD01028232">
    <property type="protein sequence ID" value="POI26534.1"/>
    <property type="molecule type" value="Genomic_DNA"/>
</dbReference>
<dbReference type="Gene3D" id="1.10.220.150">
    <property type="entry name" value="Arf GTPase activating protein"/>
    <property type="match status" value="1"/>
</dbReference>
<dbReference type="PANTHER" id="PTHR45899:SF4">
    <property type="entry name" value="ARF-GAP WITH RHO-GAP DOMAIN, ANK REPEAT AND PH DOMAIN-CONTAINING PROTEIN 3"/>
    <property type="match status" value="1"/>
</dbReference>
<dbReference type="InterPro" id="IPR038508">
    <property type="entry name" value="ArfGAP_dom_sf"/>
</dbReference>
<evidence type="ECO:0000259" key="8">
    <source>
        <dbReference type="PROSITE" id="PS50003"/>
    </source>
</evidence>
<sequence length="1123" mass="125807">MEALQEAIAETLYDYEVAEKIWSNKANRYCADCWAQSPDWASINLCVVICKQCAGRCFSPGVGRVWVPPVCGHGHGLLTCLLPTGQHRSLGSNISKVQSLKLDTSVWSNEIVQLFIVLGNDRANRFWAARIPAAEVLHPDASTEQRRDFISRKYRDGRYRLPHPHYASHEDVLQALCTAVAGPSLLKTVLQFFSAVEAGLAADPTAHDITPVAEPWWELESKRNHAGVPCPEGVYNEITQPVAHSGYLHRSMAHPRLPGAKKNREDFQRVWCSLERALLIFETEKCTEPLSHIQSGDLLSLGVSRAQPLSSPGPTERFHFILELSLTGEKVQQLGADSADTLQAWASAIGKWFTPVSCHCLLGYEFQRVGQLRYKCMLNPERWQRAFFILQKAHLFICPAEEDGTEDSINLRRLQELSLVPPAETPEKKEMLVLVEMGRTFHLQGLSRADTAAWYADIQASAGGRGNALRDQQLSRGDIPIIVDSCIAFITQYGLRHEGIYRKNGAKSRIKVLMEEFRRDARNVKLRISDNFIEDVTDVLKRFFRELEDPVFTLELHPQWKEAADVGSWKERGWFSSGSGQLGLAHLWTWPDPHPHASCLSVQKCADLNQMSTKNLSLLFAPSLFQTDGKGEHEVKVMEDLIDNYVTIFNIDEDQVSQMDLENSLITTWKDTQLSQAGDLIIEVYLEQKLPDCCVTLKVSPTMTAEELTNQVLEMRNVAASLDIWLTFEVLENGELERPLHPKEKVLEQALQWCKLPEPSAAYLLVRKVPIGEGSCLFTGAKRENPKCGLLKCREEPPKLLGNKFHERYFVIRDRQLLLLKEKRSAKPEREWPLDVAKVYMGIRKKLKPPAPWGFTLSMDKQQLYLVCTGQADLWDWITSILKTQHDDLRPVIMRRRSSSDLAKQKFGTMPLVPLHGDSTDATMLSANQTLPMKVHQDSLEEQQEKEMDTEPVYEEVGNFPELATLELQRGLLADPSPVPTMDRSQKPSSSPVQPPAPVLRSSLPPSPAQRLPAPSVTKAVSLERGLNLECDKAPSCGLRSALTASLERNMEPPTVLVRDQEHAVLGHSSNPETSISTKKRTAQPSSPISDKLIQELSSIILKKSDGQTQGTGTGTGSGQPVT</sequence>
<reference evidence="12 13" key="1">
    <citation type="submission" date="2018-01" db="EMBL/GenBank/DDBJ databases">
        <title>Comparison of the Chinese Bamboo Partridge and Red Junglefowl genome sequences highlights the importance of demography in genome evolution.</title>
        <authorList>
            <person name="Tiley G.P."/>
            <person name="Kimball R.T."/>
            <person name="Braun E.L."/>
            <person name="Burleigh J.G."/>
        </authorList>
    </citation>
    <scope>NUCLEOTIDE SEQUENCE [LARGE SCALE GENOMIC DNA]</scope>
    <source>
        <strain evidence="12">RTK389</strain>
        <tissue evidence="12">Blood</tissue>
    </source>
</reference>
<evidence type="ECO:0008006" key="14">
    <source>
        <dbReference type="Google" id="ProtNLM"/>
    </source>
</evidence>
<dbReference type="PROSITE" id="PS50003">
    <property type="entry name" value="PH_DOMAIN"/>
    <property type="match status" value="2"/>
</dbReference>
<dbReference type="PANTHER" id="PTHR45899">
    <property type="entry name" value="RHO GTPASE ACTIVATING PROTEIN AT 15B, ISOFORM C"/>
    <property type="match status" value="1"/>
</dbReference>
<dbReference type="SMART" id="SM00233">
    <property type="entry name" value="PH"/>
    <property type="match status" value="3"/>
</dbReference>
<feature type="region of interest" description="Disordered" evidence="7">
    <location>
        <begin position="974"/>
        <end position="1015"/>
    </location>
</feature>
<dbReference type="Pfam" id="PF00169">
    <property type="entry name" value="PH"/>
    <property type="match status" value="1"/>
</dbReference>
<dbReference type="InterPro" id="IPR001164">
    <property type="entry name" value="ArfGAP_dom"/>
</dbReference>
<evidence type="ECO:0000256" key="1">
    <source>
        <dbReference type="ARBA" id="ARBA00004496"/>
    </source>
</evidence>
<dbReference type="InterPro" id="IPR000198">
    <property type="entry name" value="RhoGAP_dom"/>
</dbReference>
<dbReference type="InterPro" id="IPR001849">
    <property type="entry name" value="PH_domain"/>
</dbReference>
<evidence type="ECO:0000259" key="10">
    <source>
        <dbReference type="PROSITE" id="PS50200"/>
    </source>
</evidence>
<keyword evidence="13" id="KW-1185">Reference proteome</keyword>
<dbReference type="SMART" id="SM00324">
    <property type="entry name" value="RhoGAP"/>
    <property type="match status" value="1"/>
</dbReference>
<dbReference type="GO" id="GO:0005737">
    <property type="term" value="C:cytoplasm"/>
    <property type="evidence" value="ECO:0007669"/>
    <property type="project" value="UniProtKB-SubCell"/>
</dbReference>
<feature type="domain" description="Ras-associating" evidence="10">
    <location>
        <begin position="678"/>
        <end position="771"/>
    </location>
</feature>
<accession>A0A2P4SQZ6</accession>
<dbReference type="GO" id="GO:0007165">
    <property type="term" value="P:signal transduction"/>
    <property type="evidence" value="ECO:0007669"/>
    <property type="project" value="InterPro"/>
</dbReference>
<dbReference type="PROSITE" id="PS50115">
    <property type="entry name" value="ARFGAP"/>
    <property type="match status" value="1"/>
</dbReference>
<evidence type="ECO:0000259" key="9">
    <source>
        <dbReference type="PROSITE" id="PS50115"/>
    </source>
</evidence>
<dbReference type="PROSITE" id="PS50200">
    <property type="entry name" value="RA"/>
    <property type="match status" value="1"/>
</dbReference>
<keyword evidence="2" id="KW-0343">GTPase activation</keyword>
<dbReference type="InterPro" id="IPR029071">
    <property type="entry name" value="Ubiquitin-like_domsf"/>
</dbReference>
<dbReference type="CDD" id="cd17228">
    <property type="entry name" value="RA_ARAP3"/>
    <property type="match status" value="1"/>
</dbReference>
<dbReference type="Gene3D" id="3.10.20.90">
    <property type="entry name" value="Phosphatidylinositol 3-kinase Catalytic Subunit, Chain A, domain 1"/>
    <property type="match status" value="1"/>
</dbReference>
<comment type="caution">
    <text evidence="12">The sequence shown here is derived from an EMBL/GenBank/DDBJ whole genome shotgun (WGS) entry which is preliminary data.</text>
</comment>
<feature type="domain" description="Rho-GAP" evidence="11">
    <location>
        <begin position="467"/>
        <end position="649"/>
    </location>
</feature>
<keyword evidence="6" id="KW-0862">Zinc</keyword>
<dbReference type="Proteomes" id="UP000237246">
    <property type="component" value="Unassembled WGS sequence"/>
</dbReference>
<dbReference type="InterPro" id="IPR011993">
    <property type="entry name" value="PH-like_dom_sf"/>
</dbReference>
<feature type="compositionally biased region" description="Gly residues" evidence="7">
    <location>
        <begin position="1110"/>
        <end position="1123"/>
    </location>
</feature>
<evidence type="ECO:0000259" key="11">
    <source>
        <dbReference type="PROSITE" id="PS50238"/>
    </source>
</evidence>
<evidence type="ECO:0000256" key="4">
    <source>
        <dbReference type="ARBA" id="ARBA00022553"/>
    </source>
</evidence>
<evidence type="ECO:0000256" key="7">
    <source>
        <dbReference type="SAM" id="MobiDB-lite"/>
    </source>
</evidence>
<evidence type="ECO:0000313" key="13">
    <source>
        <dbReference type="Proteomes" id="UP000237246"/>
    </source>
</evidence>